<proteinExistence type="predicted"/>
<feature type="compositionally biased region" description="Low complexity" evidence="1">
    <location>
        <begin position="386"/>
        <end position="402"/>
    </location>
</feature>
<feature type="compositionally biased region" description="Polar residues" evidence="1">
    <location>
        <begin position="57"/>
        <end position="68"/>
    </location>
</feature>
<feature type="compositionally biased region" description="Polar residues" evidence="1">
    <location>
        <begin position="288"/>
        <end position="301"/>
    </location>
</feature>
<feature type="region of interest" description="Disordered" evidence="1">
    <location>
        <begin position="191"/>
        <end position="301"/>
    </location>
</feature>
<dbReference type="Proteomes" id="UP000631114">
    <property type="component" value="Unassembled WGS sequence"/>
</dbReference>
<protein>
    <submittedName>
        <fullName evidence="2">Uncharacterized protein</fullName>
    </submittedName>
</protein>
<name>A0A835LQE0_9MAGN</name>
<sequence>MDNSGMVPFAFYLPGSPVPFLTMLPVFNLPTETGNSDGSTNNFDREETMDKSHKNQSDQNFDSAESLDQSEIFSSSCSTKHSASVDPSEEPCDHNTDILHSDFASHWQNLQYGRFCQNPRYHGPPIYPSPVMVPSAYLQGHIPWEGPGRPVSPNGNIVSQLMSYGPHLVSVAPFQPGSNRPTSVYQRYGDELPRYRSGTGTYLPNTKVSLKDRHSSNSRNQRGNYNYDHNDRHSDREGNWNNNTRPRASGRNYNRSQVDRLSPRSDRLASSESRVDRPWDSFRHDSFPSHQSQNGPFGSSNITNSVPANVAYGMYPLQAVNSNGVAPSVVMLYPYDHNGGYGSPPEQLEFGTLGPIHISGTNEVSQLGERGLVRGVYEHQKFQGGSPAYSSPDQPSSPQLQR</sequence>
<feature type="region of interest" description="Disordered" evidence="1">
    <location>
        <begin position="381"/>
        <end position="402"/>
    </location>
</feature>
<comment type="caution">
    <text evidence="2">The sequence shown here is derived from an EMBL/GenBank/DDBJ whole genome shotgun (WGS) entry which is preliminary data.</text>
</comment>
<evidence type="ECO:0000313" key="2">
    <source>
        <dbReference type="EMBL" id="KAF9601027.1"/>
    </source>
</evidence>
<organism evidence="2 3">
    <name type="scientific">Coptis chinensis</name>
    <dbReference type="NCBI Taxonomy" id="261450"/>
    <lineage>
        <taxon>Eukaryota</taxon>
        <taxon>Viridiplantae</taxon>
        <taxon>Streptophyta</taxon>
        <taxon>Embryophyta</taxon>
        <taxon>Tracheophyta</taxon>
        <taxon>Spermatophyta</taxon>
        <taxon>Magnoliopsida</taxon>
        <taxon>Ranunculales</taxon>
        <taxon>Ranunculaceae</taxon>
        <taxon>Coptidoideae</taxon>
        <taxon>Coptis</taxon>
    </lineage>
</organism>
<keyword evidence="3" id="KW-1185">Reference proteome</keyword>
<dbReference type="EMBL" id="JADFTS010000006">
    <property type="protein sequence ID" value="KAF9601027.1"/>
    <property type="molecule type" value="Genomic_DNA"/>
</dbReference>
<dbReference type="OrthoDB" id="273917at2759"/>
<evidence type="ECO:0000313" key="3">
    <source>
        <dbReference type="Proteomes" id="UP000631114"/>
    </source>
</evidence>
<dbReference type="InterPro" id="IPR058921">
    <property type="entry name" value="PAP/OAS1-rel"/>
</dbReference>
<gene>
    <name evidence="2" type="ORF">IFM89_015012</name>
</gene>
<reference evidence="2 3" key="1">
    <citation type="submission" date="2020-10" db="EMBL/GenBank/DDBJ databases">
        <title>The Coptis chinensis genome and diversification of protoberbering-type alkaloids.</title>
        <authorList>
            <person name="Wang B."/>
            <person name="Shu S."/>
            <person name="Song C."/>
            <person name="Liu Y."/>
        </authorList>
    </citation>
    <scope>NUCLEOTIDE SEQUENCE [LARGE SCALE GENOMIC DNA]</scope>
    <source>
        <strain evidence="2">HL-2020</strain>
        <tissue evidence="2">Leaf</tissue>
    </source>
</reference>
<feature type="compositionally biased region" description="Polar residues" evidence="1">
    <location>
        <begin position="198"/>
        <end position="208"/>
    </location>
</feature>
<accession>A0A835LQE0</accession>
<dbReference type="PANTHER" id="PTHR45979">
    <property type="entry name" value="PAP/OAS1 SUBSTRATE-BINDING DOMAIN SUPERFAMILY"/>
    <property type="match status" value="1"/>
</dbReference>
<feature type="compositionally biased region" description="Polar residues" evidence="1">
    <location>
        <begin position="239"/>
        <end position="256"/>
    </location>
</feature>
<evidence type="ECO:0000256" key="1">
    <source>
        <dbReference type="SAM" id="MobiDB-lite"/>
    </source>
</evidence>
<feature type="compositionally biased region" description="Basic and acidic residues" evidence="1">
    <location>
        <begin position="257"/>
        <end position="287"/>
    </location>
</feature>
<feature type="compositionally biased region" description="Basic and acidic residues" evidence="1">
    <location>
        <begin position="43"/>
        <end position="56"/>
    </location>
</feature>
<feature type="region of interest" description="Disordered" evidence="1">
    <location>
        <begin position="32"/>
        <end position="68"/>
    </location>
</feature>
<feature type="compositionally biased region" description="Basic and acidic residues" evidence="1">
    <location>
        <begin position="228"/>
        <end position="238"/>
    </location>
</feature>
<dbReference type="PANTHER" id="PTHR45979:SF30">
    <property type="entry name" value="NUCLEOTIDYLTRANSFERASE"/>
    <property type="match status" value="1"/>
</dbReference>
<feature type="compositionally biased region" description="Polar residues" evidence="1">
    <location>
        <begin position="32"/>
        <end position="42"/>
    </location>
</feature>
<dbReference type="AlphaFoldDB" id="A0A835LQE0"/>